<accession>A0AAE4U788</accession>
<dbReference type="Gene3D" id="1.10.10.1100">
    <property type="entry name" value="BFD-like [2Fe-2S]-binding domain"/>
    <property type="match status" value="1"/>
</dbReference>
<dbReference type="InterPro" id="IPR007419">
    <property type="entry name" value="BFD-like_2Fe2S-bd_dom"/>
</dbReference>
<keyword evidence="3" id="KW-0274">FAD</keyword>
<evidence type="ECO:0000256" key="1">
    <source>
        <dbReference type="ARBA" id="ARBA00001974"/>
    </source>
</evidence>
<comment type="caution">
    <text evidence="6">The sequence shown here is derived from an EMBL/GenBank/DDBJ whole genome shotgun (WGS) entry which is preliminary data.</text>
</comment>
<evidence type="ECO:0000313" key="6">
    <source>
        <dbReference type="EMBL" id="MDV6300749.1"/>
    </source>
</evidence>
<feature type="domain" description="FAD/NAD(P)-binding" evidence="5">
    <location>
        <begin position="5"/>
        <end position="308"/>
    </location>
</feature>
<evidence type="ECO:0000259" key="5">
    <source>
        <dbReference type="Pfam" id="PF07992"/>
    </source>
</evidence>
<dbReference type="Pfam" id="PF07992">
    <property type="entry name" value="Pyr_redox_2"/>
    <property type="match status" value="1"/>
</dbReference>
<feature type="domain" description="BFD-like [2Fe-2S]-binding" evidence="4">
    <location>
        <begin position="451"/>
        <end position="497"/>
    </location>
</feature>
<dbReference type="InterPro" id="IPR041854">
    <property type="entry name" value="BFD-like_2Fe2S-bd_dom_sf"/>
</dbReference>
<protein>
    <submittedName>
        <fullName evidence="6">FAD-dependent oxidoreductase</fullName>
    </submittedName>
</protein>
<dbReference type="PANTHER" id="PTHR43429">
    <property type="entry name" value="PYRIDINE NUCLEOTIDE-DISULFIDE OXIDOREDUCTASE DOMAIN-CONTAINING"/>
    <property type="match status" value="1"/>
</dbReference>
<name>A0AAE4U788_9ACTN</name>
<evidence type="ECO:0000313" key="7">
    <source>
        <dbReference type="Proteomes" id="UP001185873"/>
    </source>
</evidence>
<dbReference type="AlphaFoldDB" id="A0AAE4U788"/>
<dbReference type="PRINTS" id="PR00368">
    <property type="entry name" value="FADPNR"/>
</dbReference>
<dbReference type="GO" id="GO:0016491">
    <property type="term" value="F:oxidoreductase activity"/>
    <property type="evidence" value="ECO:0007669"/>
    <property type="project" value="InterPro"/>
</dbReference>
<reference evidence="6" key="1">
    <citation type="submission" date="2023-10" db="EMBL/GenBank/DDBJ databases">
        <title>Development of a sustainable strategy for remediation of hydrocarbon-contaminated territories based on the waste exchange concept.</title>
        <authorList>
            <person name="Krivoruchko A."/>
        </authorList>
    </citation>
    <scope>NUCLEOTIDE SEQUENCE</scope>
    <source>
        <strain evidence="6">IEGM 1175</strain>
    </source>
</reference>
<dbReference type="Pfam" id="PF04324">
    <property type="entry name" value="Fer2_BFD"/>
    <property type="match status" value="1"/>
</dbReference>
<dbReference type="PANTHER" id="PTHR43429:SF3">
    <property type="entry name" value="NITRITE REDUCTASE [NAD(P)H]"/>
    <property type="match status" value="1"/>
</dbReference>
<evidence type="ECO:0000256" key="3">
    <source>
        <dbReference type="ARBA" id="ARBA00022827"/>
    </source>
</evidence>
<dbReference type="InterPro" id="IPR036188">
    <property type="entry name" value="FAD/NAD-bd_sf"/>
</dbReference>
<evidence type="ECO:0000259" key="4">
    <source>
        <dbReference type="Pfam" id="PF04324"/>
    </source>
</evidence>
<dbReference type="RefSeq" id="WP_317471234.1">
    <property type="nucleotide sequence ID" value="NZ_JAWLKJ010000005.1"/>
</dbReference>
<comment type="cofactor">
    <cofactor evidence="1">
        <name>FAD</name>
        <dbReference type="ChEBI" id="CHEBI:57692"/>
    </cofactor>
</comment>
<organism evidence="6 7">
    <name type="scientific">Dietzia maris</name>
    <dbReference type="NCBI Taxonomy" id="37915"/>
    <lineage>
        <taxon>Bacteria</taxon>
        <taxon>Bacillati</taxon>
        <taxon>Actinomycetota</taxon>
        <taxon>Actinomycetes</taxon>
        <taxon>Mycobacteriales</taxon>
        <taxon>Dietziaceae</taxon>
        <taxon>Dietzia</taxon>
    </lineage>
</organism>
<dbReference type="EMBL" id="JAWLKJ010000005">
    <property type="protein sequence ID" value="MDV6300749.1"/>
    <property type="molecule type" value="Genomic_DNA"/>
</dbReference>
<proteinExistence type="predicted"/>
<keyword evidence="2" id="KW-0285">Flavoprotein</keyword>
<dbReference type="Proteomes" id="UP001185873">
    <property type="component" value="Unassembled WGS sequence"/>
</dbReference>
<dbReference type="SUPFAM" id="SSF51905">
    <property type="entry name" value="FAD/NAD(P)-binding domain"/>
    <property type="match status" value="2"/>
</dbReference>
<dbReference type="Gene3D" id="3.50.50.60">
    <property type="entry name" value="FAD/NAD(P)-binding domain"/>
    <property type="match status" value="2"/>
</dbReference>
<dbReference type="InterPro" id="IPR023753">
    <property type="entry name" value="FAD/NAD-binding_dom"/>
</dbReference>
<evidence type="ECO:0000256" key="2">
    <source>
        <dbReference type="ARBA" id="ARBA00022630"/>
    </source>
</evidence>
<gene>
    <name evidence="6" type="ORF">R3P82_16690</name>
</gene>
<sequence length="505" mass="51164">MSARRVVVVGAGMAAARLAEELRVGEPDPERLSVTVLGAEAEEPYNRIMLSHAVAARPVAAPDAPDAPAAAPAAPAPVAPAPVARLKPSAWWERHHITVRTSTPVAAIDRACREVELADGERIGYDHLVLATGAAPRIPPVDGIRGPGGGLAPGAFTLRDAAGQRELTAHLAAHPGPVAVVGAGFIGLEIACALAGAGHDVVVVHPRDRPMNGCLDAGAGAVLVRALAALGVRVLTGVRAMRWDGATLTLDDGEVRCRTVVLTAGSAPRTDLARDAGLEVGHGVVVDDELATSDPAISAIGDCAQHRGVVSGLVAPAWDQAVALAARLSGADPQARYLGGAEVTRLKAHGLDVVALGSLATDVYGSRCPDTGAPIEVTTLSEPARGRYARVDVAGGRVVGAALIGHPEPVGMLTQLFENALPVPDDVVSVVLGRAEAVAAQTPSTMPAAAVVCRCNGVSKGDLVAAWADGARDNDALAQRTRAGTGCGGCSSAVEGICGWLQEAG</sequence>
<dbReference type="InterPro" id="IPR050260">
    <property type="entry name" value="FAD-bd_OxRdtase"/>
</dbReference>